<keyword evidence="2" id="KW-1133">Transmembrane helix</keyword>
<name>A0A9W9SCR0_9EURO</name>
<comment type="caution">
    <text evidence="3">The sequence shown here is derived from an EMBL/GenBank/DDBJ whole genome shotgun (WGS) entry which is preliminary data.</text>
</comment>
<evidence type="ECO:0000256" key="2">
    <source>
        <dbReference type="SAM" id="Phobius"/>
    </source>
</evidence>
<dbReference type="AlphaFoldDB" id="A0A9W9SCR0"/>
<sequence>MSPTEGKHILGANRGPLLTPGDDSSQGLEKVESSGGLSLHRTPTRTEKLRRHWKRFWLIYCVGNVIFLAILLPVFFLVAIPAIAQLVVNKSDIVLVNAVVNDPQPNSTMLTLETKVDLKIALAARIEAVTLHLFQREYGVDEAYADIHLPGQTIKGNHTLGIDDVYTPLLNQKAWREFVRQVVFQESVSLALDGWTNAYLGVLKSHVHLDKNVVTPGLNQFDGFSISDATLLLPAEDDGTNLIGNVTLPNPTVISLEVGTLVLDVKTANVTIGNVTIDDVILKPGDNVFPMKGILDIRTIFKNLGDVLKAQASALKNGSLAIDSIAKSVEWKGTPVDYYADILKTLTLSTEIPLGDTIKNTLKNLLHGKNLTSALSGLLGDSNSSLSSRSLGDKERRGPVDLAPFLKENRHVQDFFSDIDVDQRDTFINAVAAAYPNL</sequence>
<organism evidence="3 4">
    <name type="scientific">Penicillium cosmopolitanum</name>
    <dbReference type="NCBI Taxonomy" id="1131564"/>
    <lineage>
        <taxon>Eukaryota</taxon>
        <taxon>Fungi</taxon>
        <taxon>Dikarya</taxon>
        <taxon>Ascomycota</taxon>
        <taxon>Pezizomycotina</taxon>
        <taxon>Eurotiomycetes</taxon>
        <taxon>Eurotiomycetidae</taxon>
        <taxon>Eurotiales</taxon>
        <taxon>Aspergillaceae</taxon>
        <taxon>Penicillium</taxon>
    </lineage>
</organism>
<protein>
    <submittedName>
        <fullName evidence="3">Uncharacterized protein</fullName>
    </submittedName>
</protein>
<keyword evidence="4" id="KW-1185">Reference proteome</keyword>
<dbReference type="GeneID" id="81376779"/>
<dbReference type="PANTHER" id="PTHR35895:SF2">
    <property type="match status" value="1"/>
</dbReference>
<dbReference type="EMBL" id="JAPZBU010000012">
    <property type="protein sequence ID" value="KAJ5376276.1"/>
    <property type="molecule type" value="Genomic_DNA"/>
</dbReference>
<dbReference type="GO" id="GO:0000329">
    <property type="term" value="C:fungal-type vacuole membrane"/>
    <property type="evidence" value="ECO:0007669"/>
    <property type="project" value="InterPro"/>
</dbReference>
<evidence type="ECO:0000313" key="4">
    <source>
        <dbReference type="Proteomes" id="UP001147747"/>
    </source>
</evidence>
<dbReference type="InterPro" id="IPR022185">
    <property type="entry name" value="DUF3712"/>
</dbReference>
<dbReference type="Proteomes" id="UP001147747">
    <property type="component" value="Unassembled WGS sequence"/>
</dbReference>
<evidence type="ECO:0000256" key="1">
    <source>
        <dbReference type="SAM" id="MobiDB-lite"/>
    </source>
</evidence>
<dbReference type="PANTHER" id="PTHR35895">
    <property type="entry name" value="CHROMOSOME 16, WHOLE GENOME SHOTGUN SEQUENCE"/>
    <property type="match status" value="1"/>
</dbReference>
<reference evidence="3" key="1">
    <citation type="submission" date="2022-12" db="EMBL/GenBank/DDBJ databases">
        <authorList>
            <person name="Petersen C."/>
        </authorList>
    </citation>
    <scope>NUCLEOTIDE SEQUENCE</scope>
    <source>
        <strain evidence="3">IBT 29677</strain>
    </source>
</reference>
<dbReference type="InterPro" id="IPR046368">
    <property type="entry name" value="Tag1"/>
</dbReference>
<dbReference type="RefSeq" id="XP_056481306.1">
    <property type="nucleotide sequence ID" value="XM_056637799.1"/>
</dbReference>
<keyword evidence="2" id="KW-0472">Membrane</keyword>
<reference evidence="3" key="2">
    <citation type="journal article" date="2023" name="IMA Fungus">
        <title>Comparative genomic study of the Penicillium genus elucidates a diverse pangenome and 15 lateral gene transfer events.</title>
        <authorList>
            <person name="Petersen C."/>
            <person name="Sorensen T."/>
            <person name="Nielsen M.R."/>
            <person name="Sondergaard T.E."/>
            <person name="Sorensen J.L."/>
            <person name="Fitzpatrick D.A."/>
            <person name="Frisvad J.C."/>
            <person name="Nielsen K.L."/>
        </authorList>
    </citation>
    <scope>NUCLEOTIDE SEQUENCE</scope>
    <source>
        <strain evidence="3">IBT 29677</strain>
    </source>
</reference>
<proteinExistence type="predicted"/>
<keyword evidence="2" id="KW-0812">Transmembrane</keyword>
<feature type="region of interest" description="Disordered" evidence="1">
    <location>
        <begin position="11"/>
        <end position="41"/>
    </location>
</feature>
<gene>
    <name evidence="3" type="ORF">N7509_013162</name>
</gene>
<accession>A0A9W9SCR0</accession>
<feature type="transmembrane region" description="Helical" evidence="2">
    <location>
        <begin position="57"/>
        <end position="84"/>
    </location>
</feature>
<evidence type="ECO:0000313" key="3">
    <source>
        <dbReference type="EMBL" id="KAJ5376276.1"/>
    </source>
</evidence>
<dbReference type="Pfam" id="PF12505">
    <property type="entry name" value="DUF3712"/>
    <property type="match status" value="1"/>
</dbReference>
<dbReference type="OrthoDB" id="10039566at2759"/>